<dbReference type="OrthoDB" id="5637847at2"/>
<evidence type="ECO:0000313" key="2">
    <source>
        <dbReference type="EMBL" id="STX30031.1"/>
    </source>
</evidence>
<organism evidence="2 3">
    <name type="scientific">Legionella beliardensis</name>
    <dbReference type="NCBI Taxonomy" id="91822"/>
    <lineage>
        <taxon>Bacteria</taxon>
        <taxon>Pseudomonadati</taxon>
        <taxon>Pseudomonadota</taxon>
        <taxon>Gammaproteobacteria</taxon>
        <taxon>Legionellales</taxon>
        <taxon>Legionellaceae</taxon>
        <taxon>Legionella</taxon>
    </lineage>
</organism>
<dbReference type="Proteomes" id="UP000254968">
    <property type="component" value="Unassembled WGS sequence"/>
</dbReference>
<gene>
    <name evidence="2" type="ORF">NCTC13315_02593</name>
</gene>
<feature type="domain" description="SseB protein N-terminal" evidence="1">
    <location>
        <begin position="4"/>
        <end position="117"/>
    </location>
</feature>
<proteinExistence type="predicted"/>
<sequence>MNSLEEAIKRALDLSGSPQEANKAYLEFIKANFIIPIDKHSTPDNPEVLYLQEDNHYFLPVFTDMQYLDVWAKDISDAISILKLSGVDLLKGVGEQTTVCLNIGSSIYKEFNPAELARMRSIILKLFK</sequence>
<dbReference type="EMBL" id="UGNV01000001">
    <property type="protein sequence ID" value="STX30031.1"/>
    <property type="molecule type" value="Genomic_DNA"/>
</dbReference>
<reference evidence="2 3" key="1">
    <citation type="submission" date="2018-06" db="EMBL/GenBank/DDBJ databases">
        <authorList>
            <consortium name="Pathogen Informatics"/>
            <person name="Doyle S."/>
        </authorList>
    </citation>
    <scope>NUCLEOTIDE SEQUENCE [LARGE SCALE GENOMIC DNA]</scope>
    <source>
        <strain evidence="2 3">NCTC13315</strain>
    </source>
</reference>
<protein>
    <submittedName>
        <fullName evidence="2">Putative Fe-S center protein</fullName>
    </submittedName>
</protein>
<evidence type="ECO:0000313" key="3">
    <source>
        <dbReference type="Proteomes" id="UP000254968"/>
    </source>
</evidence>
<accession>A0A378I5V0</accession>
<dbReference type="Pfam" id="PF07179">
    <property type="entry name" value="SseB"/>
    <property type="match status" value="1"/>
</dbReference>
<dbReference type="RefSeq" id="WP_115303758.1">
    <property type="nucleotide sequence ID" value="NZ_CAAAHO010000005.1"/>
</dbReference>
<keyword evidence="3" id="KW-1185">Reference proteome</keyword>
<name>A0A378I5V0_9GAMM</name>
<dbReference type="InterPro" id="IPR009839">
    <property type="entry name" value="SseB_N"/>
</dbReference>
<dbReference type="AlphaFoldDB" id="A0A378I5V0"/>
<evidence type="ECO:0000259" key="1">
    <source>
        <dbReference type="Pfam" id="PF07179"/>
    </source>
</evidence>